<accession>G0P1U5</accession>
<dbReference type="AlphaFoldDB" id="G0P1U5"/>
<dbReference type="OrthoDB" id="5785141at2759"/>
<proteinExistence type="predicted"/>
<evidence type="ECO:0000313" key="2">
    <source>
        <dbReference type="Proteomes" id="UP000008068"/>
    </source>
</evidence>
<reference evidence="2" key="1">
    <citation type="submission" date="2011-07" db="EMBL/GenBank/DDBJ databases">
        <authorList>
            <consortium name="Caenorhabditis brenneri Sequencing and Analysis Consortium"/>
            <person name="Wilson R.K."/>
        </authorList>
    </citation>
    <scope>NUCLEOTIDE SEQUENCE [LARGE SCALE GENOMIC DNA]</scope>
    <source>
        <strain evidence="2">PB2801</strain>
    </source>
</reference>
<gene>
    <name evidence="1" type="ORF">CAEBREN_32144</name>
</gene>
<dbReference type="STRING" id="135651.G0P1U5"/>
<keyword evidence="2" id="KW-1185">Reference proteome</keyword>
<organism evidence="2">
    <name type="scientific">Caenorhabditis brenneri</name>
    <name type="common">Nematode worm</name>
    <dbReference type="NCBI Taxonomy" id="135651"/>
    <lineage>
        <taxon>Eukaryota</taxon>
        <taxon>Metazoa</taxon>
        <taxon>Ecdysozoa</taxon>
        <taxon>Nematoda</taxon>
        <taxon>Chromadorea</taxon>
        <taxon>Rhabditida</taxon>
        <taxon>Rhabditina</taxon>
        <taxon>Rhabditomorpha</taxon>
        <taxon>Rhabditoidea</taxon>
        <taxon>Rhabditidae</taxon>
        <taxon>Peloderinae</taxon>
        <taxon>Caenorhabditis</taxon>
    </lineage>
</organism>
<dbReference type="InParanoid" id="G0P1U5"/>
<evidence type="ECO:0000313" key="1">
    <source>
        <dbReference type="EMBL" id="EGT42779.1"/>
    </source>
</evidence>
<dbReference type="EMBL" id="GL380017">
    <property type="protein sequence ID" value="EGT42779.1"/>
    <property type="molecule type" value="Genomic_DNA"/>
</dbReference>
<protein>
    <submittedName>
        <fullName evidence="1">Uncharacterized protein</fullName>
    </submittedName>
</protein>
<sequence>MGAFDRVKAQVASDSKWTSSPYKGFVAGSPSSTYVDVVSTAFEDATNTMNFARHSKYDEMYTPYLGSFRERHNYTSIAPSLCINRPNRAIEYDLAPHKAYNPRQHQNQMLYWNGRALGLDYVAPFLRREDYSRHEDRRYQRIYWSPQFIDLLPSCRHSAHLMLSAY</sequence>
<dbReference type="HOGENOM" id="CLU_084000_0_0_1"/>
<name>G0P1U5_CAEBE</name>
<dbReference type="eggNOG" id="ENOG502SU83">
    <property type="taxonomic scope" value="Eukaryota"/>
</dbReference>
<dbReference type="Proteomes" id="UP000008068">
    <property type="component" value="Unassembled WGS sequence"/>
</dbReference>